<reference evidence="5" key="1">
    <citation type="submission" date="2017-05" db="UniProtKB">
        <authorList>
            <consortium name="EnsemblMetazoa"/>
        </authorList>
    </citation>
    <scope>IDENTIFICATION</scope>
</reference>
<dbReference type="Gene3D" id="1.25.40.20">
    <property type="entry name" value="Ankyrin repeat-containing domain"/>
    <property type="match status" value="1"/>
</dbReference>
<dbReference type="PANTHER" id="PTHR24173">
    <property type="entry name" value="ANKYRIN REPEAT CONTAINING"/>
    <property type="match status" value="1"/>
</dbReference>
<accession>A0A1X7T5F6</accession>
<dbReference type="PANTHER" id="PTHR24173:SF74">
    <property type="entry name" value="ANKYRIN REPEAT DOMAIN-CONTAINING PROTEIN 16"/>
    <property type="match status" value="1"/>
</dbReference>
<dbReference type="OrthoDB" id="10683581at2759"/>
<dbReference type="AlphaFoldDB" id="A0A1X7T5F6"/>
<dbReference type="InterPro" id="IPR036770">
    <property type="entry name" value="Ankyrin_rpt-contain_sf"/>
</dbReference>
<evidence type="ECO:0000256" key="2">
    <source>
        <dbReference type="ARBA" id="ARBA00023043"/>
    </source>
</evidence>
<sequence>MREKTEFHENNPFNGWTPLILAAANGHTQVVTMLLEKGADVTASDNNDKTALYYAEQRGYSDTATILRVHSVIHELTDGYVSLNCKKLVLMGPPNVGKTAFEALLFNWPAPRHHHSTAIASRPVRAIERITDLAEGKVWDVVEAKEILKMLSDAISDTRKEDQSTGVSLSDGSHHSISKSPSLETELSATGPVDSTGSHDDETTKHKPNIDNIMEQKHTKE</sequence>
<evidence type="ECO:0000256" key="3">
    <source>
        <dbReference type="PROSITE-ProRule" id="PRU00023"/>
    </source>
</evidence>
<dbReference type="PROSITE" id="PS50088">
    <property type="entry name" value="ANK_REPEAT"/>
    <property type="match status" value="1"/>
</dbReference>
<dbReference type="PROSITE" id="PS50297">
    <property type="entry name" value="ANK_REP_REGION"/>
    <property type="match status" value="1"/>
</dbReference>
<feature type="compositionally biased region" description="Polar residues" evidence="4">
    <location>
        <begin position="178"/>
        <end position="196"/>
    </location>
</feature>
<proteinExistence type="predicted"/>
<feature type="repeat" description="ANK" evidence="3">
    <location>
        <begin position="14"/>
        <end position="46"/>
    </location>
</feature>
<dbReference type="InterPro" id="IPR002110">
    <property type="entry name" value="Ankyrin_rpt"/>
</dbReference>
<dbReference type="Pfam" id="PF12796">
    <property type="entry name" value="Ank_2"/>
    <property type="match status" value="1"/>
</dbReference>
<keyword evidence="1" id="KW-0677">Repeat</keyword>
<feature type="region of interest" description="Disordered" evidence="4">
    <location>
        <begin position="159"/>
        <end position="221"/>
    </location>
</feature>
<dbReference type="EnsemblMetazoa" id="Aqu2.1.09718_001">
    <property type="protein sequence ID" value="Aqu2.1.09718_001"/>
    <property type="gene ID" value="Aqu2.1.09718"/>
</dbReference>
<organism evidence="5">
    <name type="scientific">Amphimedon queenslandica</name>
    <name type="common">Sponge</name>
    <dbReference type="NCBI Taxonomy" id="400682"/>
    <lineage>
        <taxon>Eukaryota</taxon>
        <taxon>Metazoa</taxon>
        <taxon>Porifera</taxon>
        <taxon>Demospongiae</taxon>
        <taxon>Heteroscleromorpha</taxon>
        <taxon>Haplosclerida</taxon>
        <taxon>Niphatidae</taxon>
        <taxon>Amphimedon</taxon>
    </lineage>
</organism>
<dbReference type="SUPFAM" id="SSF48403">
    <property type="entry name" value="Ankyrin repeat"/>
    <property type="match status" value="1"/>
</dbReference>
<evidence type="ECO:0000313" key="5">
    <source>
        <dbReference type="EnsemblMetazoa" id="Aqu2.1.09718_001"/>
    </source>
</evidence>
<dbReference type="InParanoid" id="A0A1X7T5F6"/>
<evidence type="ECO:0000256" key="4">
    <source>
        <dbReference type="SAM" id="MobiDB-lite"/>
    </source>
</evidence>
<name>A0A1X7T5F6_AMPQE</name>
<protein>
    <submittedName>
        <fullName evidence="5">Uncharacterized protein</fullName>
    </submittedName>
</protein>
<evidence type="ECO:0000256" key="1">
    <source>
        <dbReference type="ARBA" id="ARBA00022737"/>
    </source>
</evidence>
<dbReference type="STRING" id="400682.A0A1X7T5F6"/>
<keyword evidence="2 3" id="KW-0040">ANK repeat</keyword>
<feature type="compositionally biased region" description="Basic and acidic residues" evidence="4">
    <location>
        <begin position="197"/>
        <end position="221"/>
    </location>
</feature>
<dbReference type="SMART" id="SM00248">
    <property type="entry name" value="ANK"/>
    <property type="match status" value="2"/>
</dbReference>